<evidence type="ECO:0000313" key="2">
    <source>
        <dbReference type="WBParaSite" id="ES5_v2.g29872.t1"/>
    </source>
</evidence>
<evidence type="ECO:0000313" key="1">
    <source>
        <dbReference type="Proteomes" id="UP000887579"/>
    </source>
</evidence>
<proteinExistence type="predicted"/>
<reference evidence="2" key="1">
    <citation type="submission" date="2022-11" db="UniProtKB">
        <authorList>
            <consortium name="WormBaseParasite"/>
        </authorList>
    </citation>
    <scope>IDENTIFICATION</scope>
</reference>
<sequence length="138" mass="16157">MSLSWLWLIPESLKRFIVHLDLRDPSIPECVIESAMELFSSTVIRNMLYLLNDSLKIVKFHDDSLFRNEYRNRIILFYGASDKWIPKELAEKQEERLGKSSVFVDENGCDHAFVNCDGEVMAQIVFSFVREFFIDVLS</sequence>
<organism evidence="1 2">
    <name type="scientific">Panagrolaimus sp. ES5</name>
    <dbReference type="NCBI Taxonomy" id="591445"/>
    <lineage>
        <taxon>Eukaryota</taxon>
        <taxon>Metazoa</taxon>
        <taxon>Ecdysozoa</taxon>
        <taxon>Nematoda</taxon>
        <taxon>Chromadorea</taxon>
        <taxon>Rhabditida</taxon>
        <taxon>Tylenchina</taxon>
        <taxon>Panagrolaimomorpha</taxon>
        <taxon>Panagrolaimoidea</taxon>
        <taxon>Panagrolaimidae</taxon>
        <taxon>Panagrolaimus</taxon>
    </lineage>
</organism>
<protein>
    <submittedName>
        <fullName evidence="2">Lipid droplet-associated hydrolase</fullName>
    </submittedName>
</protein>
<accession>A0AC34GK10</accession>
<name>A0AC34GK10_9BILA</name>
<dbReference type="WBParaSite" id="ES5_v2.g29872.t1">
    <property type="protein sequence ID" value="ES5_v2.g29872.t1"/>
    <property type="gene ID" value="ES5_v2.g29872"/>
</dbReference>
<dbReference type="Proteomes" id="UP000887579">
    <property type="component" value="Unplaced"/>
</dbReference>